<dbReference type="AlphaFoldDB" id="A0A6S6PGJ8"/>
<dbReference type="Proteomes" id="UP000515220">
    <property type="component" value="Chromosome"/>
</dbReference>
<accession>A0A6S6PGJ8</accession>
<evidence type="ECO:0000313" key="2">
    <source>
        <dbReference type="Proteomes" id="UP000515220"/>
    </source>
</evidence>
<name>A0A6S6PGJ8_ACEAC</name>
<protein>
    <submittedName>
        <fullName evidence="1">Uncharacterized protein</fullName>
    </submittedName>
</protein>
<sequence length="62" mass="6821">MPSGLLFCVGGVLSFLPVLGLWMLPLGLLLLAEDVSFCRRISAKIMGWFARRKPALFGEQVV</sequence>
<dbReference type="EMBL" id="AP023326">
    <property type="protein sequence ID" value="BCI66393.1"/>
    <property type="molecule type" value="Genomic_DNA"/>
</dbReference>
<gene>
    <name evidence="1" type="ORF">AAJCM20276_10170</name>
</gene>
<organism evidence="1 2">
    <name type="scientific">Acetobacter aceti</name>
    <dbReference type="NCBI Taxonomy" id="435"/>
    <lineage>
        <taxon>Bacteria</taxon>
        <taxon>Pseudomonadati</taxon>
        <taxon>Pseudomonadota</taxon>
        <taxon>Alphaproteobacteria</taxon>
        <taxon>Acetobacterales</taxon>
        <taxon>Acetobacteraceae</taxon>
        <taxon>Acetobacter</taxon>
        <taxon>Acetobacter subgen. Acetobacter</taxon>
    </lineage>
</organism>
<evidence type="ECO:0000313" key="1">
    <source>
        <dbReference type="EMBL" id="BCI66393.1"/>
    </source>
</evidence>
<reference evidence="1 2" key="1">
    <citation type="submission" date="2020-07" db="EMBL/GenBank/DDBJ databases">
        <title>Complete Genome Sequence of an acetic acid bacterium, Acetobacter aceti JCM20276.</title>
        <authorList>
            <person name="Hirose Y."/>
            <person name="Mihara H."/>
        </authorList>
    </citation>
    <scope>NUCLEOTIDE SEQUENCE [LARGE SCALE GENOMIC DNA]</scope>
    <source>
        <strain evidence="1 2">JCM20276</strain>
    </source>
</reference>
<proteinExistence type="predicted"/>